<dbReference type="GO" id="GO:0038113">
    <property type="term" value="P:interleukin-9-mediated signaling pathway"/>
    <property type="evidence" value="ECO:0000318"/>
    <property type="project" value="GO_Central"/>
</dbReference>
<dbReference type="STRING" id="13616.ENSMODP00000040812"/>
<evidence type="ECO:0000256" key="9">
    <source>
        <dbReference type="SAM" id="Phobius"/>
    </source>
</evidence>
<keyword evidence="6" id="KW-0675">Receptor</keyword>
<evidence type="ECO:0000313" key="11">
    <source>
        <dbReference type="Ensembl" id="ENSMODP00000040812.1"/>
    </source>
</evidence>
<dbReference type="Bgee" id="ENSMODG00000028058">
    <property type="expression patterns" value="Expressed in blood and 2 other cell types or tissues"/>
</dbReference>
<sequence>MIRQPLLGRNSPHLLPGLGVEEMGPGSSLWMEPPTMRISGKRIFSVQLFIWFCMVSFSGGQKGAQQLGTLICLNNYINRIHCNWNTTLSRQDRVHQLLFTSKVDSSEKYNCILQMDTCTIELPPDKVLTVFDEFTINGHGNVSGVELTYPKDLTYLPRHHIKLDPPSNLQSNVSSRGCIFSWSPPIEELYMSLSYELALRQHGEAWERARHKDRITGVTVATIEAFEFDPNLIYEARLRCRLGSQEANEFLDDEEEDFDYRSQWSEWSPVLQFPSPISLDVSLPPQEGPISMIIIFSIFLFLISLPYILFKLFPRVRKTFYQNVPSPEAFFRPLYTVHNGNFQMWAKSDLLGPQLRRPGAMDRRALTRDELLGLIFGESISHLSCFPMKSKRVDIMEEEDPCKPRGSHEDATQQNSDSKYLSAEELENWRLLGVMIDRHGDGDDAQGYSDYPGASQSSSLATRCPHISLKQEDQSLEICSPSNSDYCTVSGSEMPQALPPGELQDPMASMDQCLPGLHKAGSFLEPSNI</sequence>
<evidence type="ECO:0000256" key="7">
    <source>
        <dbReference type="ARBA" id="ARBA00023180"/>
    </source>
</evidence>
<dbReference type="SUPFAM" id="SSF49265">
    <property type="entry name" value="Fibronectin type III"/>
    <property type="match status" value="1"/>
</dbReference>
<dbReference type="Gene3D" id="2.60.40.10">
    <property type="entry name" value="Immunoglobulins"/>
    <property type="match status" value="1"/>
</dbReference>
<feature type="compositionally biased region" description="Basic and acidic residues" evidence="8">
    <location>
        <begin position="397"/>
        <end position="411"/>
    </location>
</feature>
<evidence type="ECO:0000259" key="10">
    <source>
        <dbReference type="PROSITE" id="PS50853"/>
    </source>
</evidence>
<keyword evidence="3" id="KW-0732">Signal</keyword>
<dbReference type="Proteomes" id="UP000002280">
    <property type="component" value="Chromosome 6"/>
</dbReference>
<reference evidence="11" key="3">
    <citation type="submission" date="2025-09" db="UniProtKB">
        <authorList>
            <consortium name="Ensembl"/>
        </authorList>
    </citation>
    <scope>IDENTIFICATION</scope>
</reference>
<keyword evidence="2 9" id="KW-0812">Transmembrane</keyword>
<feature type="transmembrane region" description="Helical" evidence="9">
    <location>
        <begin position="290"/>
        <end position="310"/>
    </location>
</feature>
<dbReference type="OMA" id="VKRTFYQ"/>
<comment type="subcellular location">
    <subcellularLocation>
        <location evidence="1">Membrane</location>
        <topology evidence="1">Single-pass type I membrane protein</topology>
    </subcellularLocation>
</comment>
<feature type="domain" description="Fibronectin type-III" evidence="10">
    <location>
        <begin position="165"/>
        <end position="276"/>
    </location>
</feature>
<dbReference type="PANTHER" id="PTHR23037">
    <property type="entry name" value="CYTOKINE RECEPTOR"/>
    <property type="match status" value="1"/>
</dbReference>
<keyword evidence="5 9" id="KW-0472">Membrane</keyword>
<dbReference type="CDD" id="cd00063">
    <property type="entry name" value="FN3"/>
    <property type="match status" value="1"/>
</dbReference>
<proteinExistence type="predicted"/>
<dbReference type="GO" id="GO:0009897">
    <property type="term" value="C:external side of plasma membrane"/>
    <property type="evidence" value="ECO:0000318"/>
    <property type="project" value="GO_Central"/>
</dbReference>
<dbReference type="InterPro" id="IPR013783">
    <property type="entry name" value="Ig-like_fold"/>
</dbReference>
<name>K7E4W0_MONDO</name>
<dbReference type="GeneTree" id="ENSGT00510000049125"/>
<dbReference type="PANTHER" id="PTHR23037:SF29">
    <property type="entry name" value="INTERLEUKIN-9 RECEPTOR"/>
    <property type="match status" value="1"/>
</dbReference>
<dbReference type="HOGENOM" id="CLU_514766_0_0_1"/>
<evidence type="ECO:0000256" key="1">
    <source>
        <dbReference type="ARBA" id="ARBA00004479"/>
    </source>
</evidence>
<feature type="region of interest" description="Disordered" evidence="8">
    <location>
        <begin position="397"/>
        <end position="420"/>
    </location>
</feature>
<dbReference type="GO" id="GO:0016064">
    <property type="term" value="P:immunoglobulin mediated immune response"/>
    <property type="evidence" value="ECO:0000318"/>
    <property type="project" value="GO_Central"/>
</dbReference>
<evidence type="ECO:0000313" key="12">
    <source>
        <dbReference type="Proteomes" id="UP000002280"/>
    </source>
</evidence>
<evidence type="ECO:0000256" key="2">
    <source>
        <dbReference type="ARBA" id="ARBA00022692"/>
    </source>
</evidence>
<reference evidence="11" key="2">
    <citation type="submission" date="2025-08" db="UniProtKB">
        <authorList>
            <consortium name="Ensembl"/>
        </authorList>
    </citation>
    <scope>IDENTIFICATION</scope>
</reference>
<dbReference type="InterPro" id="IPR003961">
    <property type="entry name" value="FN3_dom"/>
</dbReference>
<dbReference type="PROSITE" id="PS50853">
    <property type="entry name" value="FN3"/>
    <property type="match status" value="1"/>
</dbReference>
<dbReference type="GO" id="GO:0004919">
    <property type="term" value="F:interleukin-9 receptor activity"/>
    <property type="evidence" value="ECO:0000318"/>
    <property type="project" value="GO_Central"/>
</dbReference>
<keyword evidence="7" id="KW-0325">Glycoprotein</keyword>
<organism evidence="11 12">
    <name type="scientific">Monodelphis domestica</name>
    <name type="common">Gray short-tailed opossum</name>
    <dbReference type="NCBI Taxonomy" id="13616"/>
    <lineage>
        <taxon>Eukaryota</taxon>
        <taxon>Metazoa</taxon>
        <taxon>Chordata</taxon>
        <taxon>Craniata</taxon>
        <taxon>Vertebrata</taxon>
        <taxon>Euteleostomi</taxon>
        <taxon>Mammalia</taxon>
        <taxon>Metatheria</taxon>
        <taxon>Didelphimorphia</taxon>
        <taxon>Didelphidae</taxon>
        <taxon>Monodelphis</taxon>
    </lineage>
</organism>
<evidence type="ECO:0000256" key="8">
    <source>
        <dbReference type="SAM" id="MobiDB-lite"/>
    </source>
</evidence>
<dbReference type="InParanoid" id="K7E4W0"/>
<accession>K7E4W0</accession>
<dbReference type="Ensembl" id="ENSMODT00000043920.2">
    <property type="protein sequence ID" value="ENSMODP00000040812.1"/>
    <property type="gene ID" value="ENSMODG00000028058.2"/>
</dbReference>
<evidence type="ECO:0000256" key="3">
    <source>
        <dbReference type="ARBA" id="ARBA00022729"/>
    </source>
</evidence>
<dbReference type="InterPro" id="IPR036116">
    <property type="entry name" value="FN3_sf"/>
</dbReference>
<evidence type="ECO:0000256" key="5">
    <source>
        <dbReference type="ARBA" id="ARBA00023136"/>
    </source>
</evidence>
<protein>
    <recommendedName>
        <fullName evidence="10">Fibronectin type-III domain-containing protein</fullName>
    </recommendedName>
</protein>
<dbReference type="FunCoup" id="K7E4W0">
    <property type="interactions" value="77"/>
</dbReference>
<dbReference type="AlphaFoldDB" id="K7E4W0"/>
<keyword evidence="12" id="KW-1185">Reference proteome</keyword>
<reference evidence="11 12" key="1">
    <citation type="journal article" date="2007" name="Nature">
        <title>Genome of the marsupial Monodelphis domestica reveals innovation in non-coding sequences.</title>
        <authorList>
            <person name="Mikkelsen T.S."/>
            <person name="Wakefield M.J."/>
            <person name="Aken B."/>
            <person name="Amemiya C.T."/>
            <person name="Chang J.L."/>
            <person name="Duke S."/>
            <person name="Garber M."/>
            <person name="Gentles A.J."/>
            <person name="Goodstadt L."/>
            <person name="Heger A."/>
            <person name="Jurka J."/>
            <person name="Kamal M."/>
            <person name="Mauceli E."/>
            <person name="Searle S.M."/>
            <person name="Sharpe T."/>
            <person name="Baker M.L."/>
            <person name="Batzer M.A."/>
            <person name="Benos P.V."/>
            <person name="Belov K."/>
            <person name="Clamp M."/>
            <person name="Cook A."/>
            <person name="Cuff J."/>
            <person name="Das R."/>
            <person name="Davidow L."/>
            <person name="Deakin J.E."/>
            <person name="Fazzari M.J."/>
            <person name="Glass J.L."/>
            <person name="Grabherr M."/>
            <person name="Greally J.M."/>
            <person name="Gu W."/>
            <person name="Hore T.A."/>
            <person name="Huttley G.A."/>
            <person name="Kleber M."/>
            <person name="Jirtle R.L."/>
            <person name="Koina E."/>
            <person name="Lee J.T."/>
            <person name="Mahony S."/>
            <person name="Marra M.A."/>
            <person name="Miller R.D."/>
            <person name="Nicholls R.D."/>
            <person name="Oda M."/>
            <person name="Papenfuss A.T."/>
            <person name="Parra Z.E."/>
            <person name="Pollock D.D."/>
            <person name="Ray D.A."/>
            <person name="Schein J.E."/>
            <person name="Speed T.P."/>
            <person name="Thompson K."/>
            <person name="VandeBerg J.L."/>
            <person name="Wade C.M."/>
            <person name="Walker J.A."/>
            <person name="Waters P.D."/>
            <person name="Webber C."/>
            <person name="Weidman J.R."/>
            <person name="Xie X."/>
            <person name="Zody M.C."/>
            <person name="Baldwin J."/>
            <person name="Abdouelleil A."/>
            <person name="Abdulkadir J."/>
            <person name="Abebe A."/>
            <person name="Abera B."/>
            <person name="Abreu J."/>
            <person name="Acer S.C."/>
            <person name="Aftuck L."/>
            <person name="Alexander A."/>
            <person name="An P."/>
            <person name="Anderson E."/>
            <person name="Anderson S."/>
            <person name="Arachi H."/>
            <person name="Azer M."/>
            <person name="Bachantsang P."/>
            <person name="Barry A."/>
            <person name="Bayul T."/>
            <person name="Berlin A."/>
            <person name="Bessette D."/>
            <person name="Bloom T."/>
            <person name="Bloom T."/>
            <person name="Boguslavskiy L."/>
            <person name="Bonnet C."/>
            <person name="Boukhgalter B."/>
            <person name="Bourzgui I."/>
            <person name="Brown A."/>
            <person name="Cahill P."/>
            <person name="Channer S."/>
            <person name="Cheshatsang Y."/>
            <person name="Chuda L."/>
            <person name="Citroen M."/>
            <person name="Collymore A."/>
            <person name="Cooke P."/>
            <person name="Costello M."/>
            <person name="D'Aco K."/>
            <person name="Daza R."/>
            <person name="De Haan G."/>
            <person name="DeGray S."/>
            <person name="DeMaso C."/>
            <person name="Dhargay N."/>
            <person name="Dooley K."/>
            <person name="Dooley E."/>
            <person name="Doricent M."/>
            <person name="Dorje P."/>
            <person name="Dorjee K."/>
            <person name="Dupes A."/>
            <person name="Elong R."/>
            <person name="Falk J."/>
            <person name="Farina A."/>
            <person name="Faro S."/>
            <person name="Ferguson D."/>
            <person name="Fisher S."/>
            <person name="Foley C.D."/>
            <person name="Franke A."/>
            <person name="Friedrich D."/>
            <person name="Gadbois L."/>
            <person name="Gearin G."/>
            <person name="Gearin C.R."/>
            <person name="Giannoukos G."/>
            <person name="Goode T."/>
            <person name="Graham J."/>
            <person name="Grandbois E."/>
            <person name="Grewal S."/>
            <person name="Gyaltsen K."/>
            <person name="Hafez N."/>
            <person name="Hagos B."/>
            <person name="Hall J."/>
            <person name="Henson C."/>
            <person name="Hollinger A."/>
            <person name="Honan T."/>
            <person name="Huard M.D."/>
            <person name="Hughes L."/>
            <person name="Hurhula B."/>
            <person name="Husby M.E."/>
            <person name="Kamat A."/>
            <person name="Kanga B."/>
            <person name="Kashin S."/>
            <person name="Khazanovich D."/>
            <person name="Kisner P."/>
            <person name="Lance K."/>
            <person name="Lara M."/>
            <person name="Lee W."/>
            <person name="Lennon N."/>
            <person name="Letendre F."/>
            <person name="LeVine R."/>
            <person name="Lipovsky A."/>
            <person name="Liu X."/>
            <person name="Liu J."/>
            <person name="Liu S."/>
            <person name="Lokyitsang T."/>
            <person name="Lokyitsang Y."/>
            <person name="Lubonja R."/>
            <person name="Lui A."/>
            <person name="MacDonald P."/>
            <person name="Magnisalis V."/>
            <person name="Maru K."/>
            <person name="Matthews C."/>
            <person name="McCusker W."/>
            <person name="McDonough S."/>
            <person name="Mehta T."/>
            <person name="Meldrim J."/>
            <person name="Meneus L."/>
            <person name="Mihai O."/>
            <person name="Mihalev A."/>
            <person name="Mihova T."/>
            <person name="Mittelman R."/>
            <person name="Mlenga V."/>
            <person name="Montmayeur A."/>
            <person name="Mulrain L."/>
            <person name="Navidi A."/>
            <person name="Naylor J."/>
            <person name="Negash T."/>
            <person name="Nguyen T."/>
            <person name="Nguyen N."/>
            <person name="Nicol R."/>
            <person name="Norbu C."/>
            <person name="Norbu N."/>
            <person name="Novod N."/>
            <person name="O'Neill B."/>
            <person name="Osman S."/>
            <person name="Markiewicz E."/>
            <person name="Oyono O.L."/>
            <person name="Patti C."/>
            <person name="Phunkhang P."/>
            <person name="Pierre F."/>
            <person name="Priest M."/>
            <person name="Raghuraman S."/>
            <person name="Rege F."/>
            <person name="Reyes R."/>
            <person name="Rise C."/>
            <person name="Rogov P."/>
            <person name="Ross K."/>
            <person name="Ryan E."/>
            <person name="Settipalli S."/>
            <person name="Shea T."/>
            <person name="Sherpa N."/>
            <person name="Shi L."/>
            <person name="Shih D."/>
            <person name="Sparrow T."/>
            <person name="Spaulding J."/>
            <person name="Stalker J."/>
            <person name="Stange-Thomann N."/>
            <person name="Stavropoulos S."/>
            <person name="Stone C."/>
            <person name="Strader C."/>
            <person name="Tesfaye S."/>
            <person name="Thomson T."/>
            <person name="Thoulutsang Y."/>
            <person name="Thoulutsang D."/>
            <person name="Topham K."/>
            <person name="Topping I."/>
            <person name="Tsamla T."/>
            <person name="Vassiliev H."/>
            <person name="Vo A."/>
            <person name="Wangchuk T."/>
            <person name="Wangdi T."/>
            <person name="Weiand M."/>
            <person name="Wilkinson J."/>
            <person name="Wilson A."/>
            <person name="Yadav S."/>
            <person name="Young G."/>
            <person name="Yu Q."/>
            <person name="Zembek L."/>
            <person name="Zhong D."/>
            <person name="Zimmer A."/>
            <person name="Zwirko Z."/>
            <person name="Jaffe D.B."/>
            <person name="Alvarez P."/>
            <person name="Brockman W."/>
            <person name="Butler J."/>
            <person name="Chin C."/>
            <person name="Gnerre S."/>
            <person name="MacCallum I."/>
            <person name="Graves J.A."/>
            <person name="Ponting C.P."/>
            <person name="Breen M."/>
            <person name="Samollow P.B."/>
            <person name="Lander E.S."/>
            <person name="Lindblad-Toh K."/>
        </authorList>
    </citation>
    <scope>NUCLEOTIDE SEQUENCE [LARGE SCALE GENOMIC DNA]</scope>
</reference>
<evidence type="ECO:0000256" key="6">
    <source>
        <dbReference type="ARBA" id="ARBA00023170"/>
    </source>
</evidence>
<dbReference type="GO" id="GO:0019983">
    <property type="term" value="F:interleukin-9 binding"/>
    <property type="evidence" value="ECO:0000318"/>
    <property type="project" value="GO_Central"/>
</dbReference>
<evidence type="ECO:0000256" key="4">
    <source>
        <dbReference type="ARBA" id="ARBA00022989"/>
    </source>
</evidence>
<keyword evidence="4 9" id="KW-1133">Transmembrane helix</keyword>
<dbReference type="eggNOG" id="ENOG502SB39">
    <property type="taxonomic scope" value="Eukaryota"/>
</dbReference>